<name>A0A5B7D6V4_PORTR</name>
<protein>
    <submittedName>
        <fullName evidence="2">Uncharacterized protein</fullName>
    </submittedName>
</protein>
<feature type="region of interest" description="Disordered" evidence="1">
    <location>
        <begin position="76"/>
        <end position="122"/>
    </location>
</feature>
<feature type="compositionally biased region" description="Polar residues" evidence="1">
    <location>
        <begin position="1"/>
        <end position="19"/>
    </location>
</feature>
<evidence type="ECO:0000256" key="1">
    <source>
        <dbReference type="SAM" id="MobiDB-lite"/>
    </source>
</evidence>
<dbReference type="EMBL" id="VSRR010000554">
    <property type="protein sequence ID" value="MPC17004.1"/>
    <property type="molecule type" value="Genomic_DNA"/>
</dbReference>
<dbReference type="AlphaFoldDB" id="A0A5B7D6V4"/>
<keyword evidence="3" id="KW-1185">Reference proteome</keyword>
<sequence length="122" mass="12943">MRRSSGITWTKLPSTQAPAATSHRPAILCLGALPPSSLTQPFPQCCSEHTTQILNLAVKEGSEGMQWRRQGYLPGQDGWRGAGGRPLRVDSGAGNGMMSSLGNPDLPDTLLLPGIPTASHLR</sequence>
<feature type="region of interest" description="Disordered" evidence="1">
    <location>
        <begin position="1"/>
        <end position="21"/>
    </location>
</feature>
<dbReference type="Proteomes" id="UP000324222">
    <property type="component" value="Unassembled WGS sequence"/>
</dbReference>
<accession>A0A5B7D6V4</accession>
<gene>
    <name evidence="2" type="ORF">E2C01_009848</name>
</gene>
<comment type="caution">
    <text evidence="2">The sequence shown here is derived from an EMBL/GenBank/DDBJ whole genome shotgun (WGS) entry which is preliminary data.</text>
</comment>
<evidence type="ECO:0000313" key="2">
    <source>
        <dbReference type="EMBL" id="MPC17004.1"/>
    </source>
</evidence>
<reference evidence="2 3" key="1">
    <citation type="submission" date="2019-05" db="EMBL/GenBank/DDBJ databases">
        <title>Another draft genome of Portunus trituberculatus and its Hox gene families provides insights of decapod evolution.</title>
        <authorList>
            <person name="Jeong J.-H."/>
            <person name="Song I."/>
            <person name="Kim S."/>
            <person name="Choi T."/>
            <person name="Kim D."/>
            <person name="Ryu S."/>
            <person name="Kim W."/>
        </authorList>
    </citation>
    <scope>NUCLEOTIDE SEQUENCE [LARGE SCALE GENOMIC DNA]</scope>
    <source>
        <tissue evidence="2">Muscle</tissue>
    </source>
</reference>
<proteinExistence type="predicted"/>
<organism evidence="2 3">
    <name type="scientific">Portunus trituberculatus</name>
    <name type="common">Swimming crab</name>
    <name type="synonym">Neptunus trituberculatus</name>
    <dbReference type="NCBI Taxonomy" id="210409"/>
    <lineage>
        <taxon>Eukaryota</taxon>
        <taxon>Metazoa</taxon>
        <taxon>Ecdysozoa</taxon>
        <taxon>Arthropoda</taxon>
        <taxon>Crustacea</taxon>
        <taxon>Multicrustacea</taxon>
        <taxon>Malacostraca</taxon>
        <taxon>Eumalacostraca</taxon>
        <taxon>Eucarida</taxon>
        <taxon>Decapoda</taxon>
        <taxon>Pleocyemata</taxon>
        <taxon>Brachyura</taxon>
        <taxon>Eubrachyura</taxon>
        <taxon>Portunoidea</taxon>
        <taxon>Portunidae</taxon>
        <taxon>Portuninae</taxon>
        <taxon>Portunus</taxon>
    </lineage>
</organism>
<evidence type="ECO:0000313" key="3">
    <source>
        <dbReference type="Proteomes" id="UP000324222"/>
    </source>
</evidence>